<gene>
    <name evidence="1" type="ORF">BJ992_001929</name>
</gene>
<reference evidence="1 2" key="1">
    <citation type="submission" date="2020-08" db="EMBL/GenBank/DDBJ databases">
        <title>Sequencing the genomes of 1000 actinobacteria strains.</title>
        <authorList>
            <person name="Klenk H.-P."/>
        </authorList>
    </citation>
    <scope>NUCLEOTIDE SEQUENCE [LARGE SCALE GENOMIC DNA]</scope>
    <source>
        <strain evidence="1 2">DSM 44936</strain>
    </source>
</reference>
<name>A0A7X0IEJ2_9ACTN</name>
<accession>A0A7X0IEJ2</accession>
<proteinExistence type="predicted"/>
<organism evidence="1 2">
    <name type="scientific">Sphaerisporangium rubeum</name>
    <dbReference type="NCBI Taxonomy" id="321317"/>
    <lineage>
        <taxon>Bacteria</taxon>
        <taxon>Bacillati</taxon>
        <taxon>Actinomycetota</taxon>
        <taxon>Actinomycetes</taxon>
        <taxon>Streptosporangiales</taxon>
        <taxon>Streptosporangiaceae</taxon>
        <taxon>Sphaerisporangium</taxon>
    </lineage>
</organism>
<evidence type="ECO:0000313" key="1">
    <source>
        <dbReference type="EMBL" id="MBB6472498.1"/>
    </source>
</evidence>
<sequence length="55" mass="6270">MRRLTAVPAYAPRPKVRDIRTAHPRRHTRDPKVVHLQSYTGRNIVRFPGSPTPAA</sequence>
<comment type="caution">
    <text evidence="1">The sequence shown here is derived from an EMBL/GenBank/DDBJ whole genome shotgun (WGS) entry which is preliminary data.</text>
</comment>
<evidence type="ECO:0000313" key="2">
    <source>
        <dbReference type="Proteomes" id="UP000555564"/>
    </source>
</evidence>
<keyword evidence="2" id="KW-1185">Reference proteome</keyword>
<dbReference type="Proteomes" id="UP000555564">
    <property type="component" value="Unassembled WGS sequence"/>
</dbReference>
<protein>
    <submittedName>
        <fullName evidence="1">Uncharacterized protein</fullName>
    </submittedName>
</protein>
<dbReference type="AlphaFoldDB" id="A0A7X0IEJ2"/>
<dbReference type="RefSeq" id="WP_184979607.1">
    <property type="nucleotide sequence ID" value="NZ_BAAALO010000037.1"/>
</dbReference>
<dbReference type="EMBL" id="JACHIU010000001">
    <property type="protein sequence ID" value="MBB6472498.1"/>
    <property type="molecule type" value="Genomic_DNA"/>
</dbReference>